<dbReference type="AlphaFoldDB" id="A0A518AUW6"/>
<dbReference type="PANTHER" id="PTHR30093">
    <property type="entry name" value="GENERAL SECRETION PATHWAY PROTEIN G"/>
    <property type="match status" value="1"/>
</dbReference>
<dbReference type="InterPro" id="IPR045584">
    <property type="entry name" value="Pilin-like"/>
</dbReference>
<keyword evidence="3" id="KW-1185">Reference proteome</keyword>
<dbReference type="NCBIfam" id="TIGR04294">
    <property type="entry name" value="pre_pil_HX9DG"/>
    <property type="match status" value="1"/>
</dbReference>
<name>A0A518AUW6_9BACT</name>
<dbReference type="EMBL" id="CP036278">
    <property type="protein sequence ID" value="QDU58515.1"/>
    <property type="molecule type" value="Genomic_DNA"/>
</dbReference>
<dbReference type="Pfam" id="PF07963">
    <property type="entry name" value="N_methyl"/>
    <property type="match status" value="1"/>
</dbReference>
<sequence>MDRTKLPKRASYGFTLVELLVVIAIIGILVALLLPAVQAAREAAHRSTCQNNLKQLSLACLNFHDVRGYFPHGARTQEGGMWSYYIMPYIEQEVAQDLVAIADGSWDPEFTPPPCGNSQWALSNPNYTWASLDDCSKNIRACETLLPAFRCPSSAAPNHVWDSSTWPTPWHVVRRVPSSYTASASGLAQNQASVSASSGSMTPTECKSKYSGNSGLHVWGDLDGVMYSWSKVNMAKITDGSSKTTLLGEAWFDAETAGRLSNHNQDRPGVKIDHWYVGSDDIDSYNGMDVSEAMGSTGVPINYYKGFPNNSACESAPFSYTASNPDCHKVQIGFGSDHPGGTHMAMCDGSVDYFNEDIDPAVWSASGTRASQTIADMCYANVSSGGGGGGR</sequence>
<protein>
    <recommendedName>
        <fullName evidence="1">DUF1559 domain-containing protein</fullName>
    </recommendedName>
</protein>
<dbReference type="Pfam" id="PF07596">
    <property type="entry name" value="SBP_bac_10"/>
    <property type="match status" value="1"/>
</dbReference>
<dbReference type="InterPro" id="IPR027558">
    <property type="entry name" value="Pre_pil_HX9DG_C"/>
</dbReference>
<dbReference type="InterPro" id="IPR011453">
    <property type="entry name" value="DUF1559"/>
</dbReference>
<evidence type="ECO:0000313" key="3">
    <source>
        <dbReference type="Proteomes" id="UP000315750"/>
    </source>
</evidence>
<dbReference type="Gene3D" id="3.30.700.10">
    <property type="entry name" value="Glycoprotein, Type 4 Pilin"/>
    <property type="match status" value="1"/>
</dbReference>
<dbReference type="NCBIfam" id="TIGR02532">
    <property type="entry name" value="IV_pilin_GFxxxE"/>
    <property type="match status" value="1"/>
</dbReference>
<dbReference type="RefSeq" id="WP_197528616.1">
    <property type="nucleotide sequence ID" value="NZ_CP036278.1"/>
</dbReference>
<proteinExistence type="predicted"/>
<dbReference type="Proteomes" id="UP000315750">
    <property type="component" value="Chromosome"/>
</dbReference>
<dbReference type="InterPro" id="IPR012902">
    <property type="entry name" value="N_methyl_site"/>
</dbReference>
<dbReference type="PANTHER" id="PTHR30093:SF2">
    <property type="entry name" value="TYPE II SECRETION SYSTEM PROTEIN H"/>
    <property type="match status" value="1"/>
</dbReference>
<accession>A0A518AUW6</accession>
<evidence type="ECO:0000259" key="1">
    <source>
        <dbReference type="Pfam" id="PF07596"/>
    </source>
</evidence>
<dbReference type="SUPFAM" id="SSF54523">
    <property type="entry name" value="Pili subunits"/>
    <property type="match status" value="1"/>
</dbReference>
<dbReference type="KEGG" id="amuc:Pan181_47530"/>
<organism evidence="2 3">
    <name type="scientific">Aeoliella mucimassa</name>
    <dbReference type="NCBI Taxonomy" id="2527972"/>
    <lineage>
        <taxon>Bacteria</taxon>
        <taxon>Pseudomonadati</taxon>
        <taxon>Planctomycetota</taxon>
        <taxon>Planctomycetia</taxon>
        <taxon>Pirellulales</taxon>
        <taxon>Lacipirellulaceae</taxon>
        <taxon>Aeoliella</taxon>
    </lineage>
</organism>
<evidence type="ECO:0000313" key="2">
    <source>
        <dbReference type="EMBL" id="QDU58515.1"/>
    </source>
</evidence>
<reference evidence="2 3" key="1">
    <citation type="submission" date="2019-02" db="EMBL/GenBank/DDBJ databases">
        <title>Deep-cultivation of Planctomycetes and their phenomic and genomic characterization uncovers novel biology.</title>
        <authorList>
            <person name="Wiegand S."/>
            <person name="Jogler M."/>
            <person name="Boedeker C."/>
            <person name="Pinto D."/>
            <person name="Vollmers J."/>
            <person name="Rivas-Marin E."/>
            <person name="Kohn T."/>
            <person name="Peeters S.H."/>
            <person name="Heuer A."/>
            <person name="Rast P."/>
            <person name="Oberbeckmann S."/>
            <person name="Bunk B."/>
            <person name="Jeske O."/>
            <person name="Meyerdierks A."/>
            <person name="Storesund J.E."/>
            <person name="Kallscheuer N."/>
            <person name="Luecker S."/>
            <person name="Lage O.M."/>
            <person name="Pohl T."/>
            <person name="Merkel B.J."/>
            <person name="Hornburger P."/>
            <person name="Mueller R.-W."/>
            <person name="Bruemmer F."/>
            <person name="Labrenz M."/>
            <person name="Spormann A.M."/>
            <person name="Op den Camp H."/>
            <person name="Overmann J."/>
            <person name="Amann R."/>
            <person name="Jetten M.S.M."/>
            <person name="Mascher T."/>
            <person name="Medema M.H."/>
            <person name="Devos D.P."/>
            <person name="Kaster A.-K."/>
            <person name="Ovreas L."/>
            <person name="Rohde M."/>
            <person name="Galperin M.Y."/>
            <person name="Jogler C."/>
        </authorList>
    </citation>
    <scope>NUCLEOTIDE SEQUENCE [LARGE SCALE GENOMIC DNA]</scope>
    <source>
        <strain evidence="2 3">Pan181</strain>
    </source>
</reference>
<feature type="domain" description="DUF1559" evidence="1">
    <location>
        <begin position="38"/>
        <end position="360"/>
    </location>
</feature>
<gene>
    <name evidence="2" type="ORF">Pan181_47530</name>
</gene>